<name>A0A8T1DL73_9STRA</name>
<evidence type="ECO:0000313" key="4">
    <source>
        <dbReference type="EMBL" id="KAG2952968.1"/>
    </source>
</evidence>
<dbReference type="Proteomes" id="UP000697107">
    <property type="component" value="Unassembled WGS sequence"/>
</dbReference>
<dbReference type="AlphaFoldDB" id="A0A8T1DL73"/>
<dbReference type="VEuPathDB" id="FungiDB:PC110_g2691"/>
<dbReference type="PANTHER" id="PTHR37067">
    <property type="entry name" value="PX DOMAIN-CONTAINING PROTEIN"/>
    <property type="match status" value="1"/>
</dbReference>
<dbReference type="PANTHER" id="PTHR37067:SF3">
    <property type="entry name" value="PX DOMAIN-CONTAINING PROTEIN"/>
    <property type="match status" value="1"/>
</dbReference>
<evidence type="ECO:0000313" key="5">
    <source>
        <dbReference type="EMBL" id="KAG2998006.1"/>
    </source>
</evidence>
<feature type="region of interest" description="Disordered" evidence="1">
    <location>
        <begin position="49"/>
        <end position="72"/>
    </location>
</feature>
<dbReference type="Proteomes" id="UP000735874">
    <property type="component" value="Unassembled WGS sequence"/>
</dbReference>
<evidence type="ECO:0000313" key="6">
    <source>
        <dbReference type="Proteomes" id="UP000774804"/>
    </source>
</evidence>
<protein>
    <submittedName>
        <fullName evidence="3">Uncharacterized protein</fullName>
    </submittedName>
</protein>
<evidence type="ECO:0000313" key="2">
    <source>
        <dbReference type="EMBL" id="KAG2867155.1"/>
    </source>
</evidence>
<dbReference type="EMBL" id="RCML01000020">
    <property type="protein sequence ID" value="KAG2998006.1"/>
    <property type="molecule type" value="Genomic_DNA"/>
</dbReference>
<gene>
    <name evidence="2" type="ORF">PC113_g2221</name>
    <name evidence="3" type="ORF">PC115_g1590</name>
    <name evidence="4" type="ORF">PC117_g2418</name>
    <name evidence="5" type="ORF">PC118_g1574</name>
</gene>
<dbReference type="Proteomes" id="UP000774804">
    <property type="component" value="Unassembled WGS sequence"/>
</dbReference>
<dbReference type="EMBL" id="RCMG01000029">
    <property type="protein sequence ID" value="KAG2867155.1"/>
    <property type="molecule type" value="Genomic_DNA"/>
</dbReference>
<comment type="caution">
    <text evidence="3">The sequence shown here is derived from an EMBL/GenBank/DDBJ whole genome shotgun (WGS) entry which is preliminary data.</text>
</comment>
<accession>A0A8T1DL73</accession>
<evidence type="ECO:0000313" key="3">
    <source>
        <dbReference type="EMBL" id="KAG2942184.1"/>
    </source>
</evidence>
<organism evidence="3 6">
    <name type="scientific">Phytophthora cactorum</name>
    <dbReference type="NCBI Taxonomy" id="29920"/>
    <lineage>
        <taxon>Eukaryota</taxon>
        <taxon>Sar</taxon>
        <taxon>Stramenopiles</taxon>
        <taxon>Oomycota</taxon>
        <taxon>Peronosporomycetes</taxon>
        <taxon>Peronosporales</taxon>
        <taxon>Peronosporaceae</taxon>
        <taxon>Phytophthora</taxon>
    </lineage>
</organism>
<proteinExistence type="predicted"/>
<dbReference type="EMBL" id="RCMK01000031">
    <property type="protein sequence ID" value="KAG2952968.1"/>
    <property type="molecule type" value="Genomic_DNA"/>
</dbReference>
<evidence type="ECO:0000256" key="1">
    <source>
        <dbReference type="SAM" id="MobiDB-lite"/>
    </source>
</evidence>
<dbReference type="Proteomes" id="UP000736787">
    <property type="component" value="Unassembled WGS sequence"/>
</dbReference>
<sequence>MPSAGKSARKFRSLWTLQYAVAVAEREPETGAPTKAVCLMCRAFERDETEGAKRRKRKTKVHSFSPPWRPDNMRRHLEQQHALRWAEYKDLSAEGKRRFFPADVAISTRPRTETVETTAENSEQQVSERNAAIVETAKRSRTFLVDKYIVDVLLRGVEGADAEFNGFDMHDIDWVETDEENVDENEARYAVTIDSELEMNTCVKFVANGVSFKQAAWLYQGMMGDISSLENGQCLERRVMNLCRFACAVNFQRLKDALKGGEVWAFAVVLEFCNFAGSPFIDVRVRFEHEGEIHSVHLVGIVVLDDNMTDESMELVVTYLNVIAPHWRTKLIGVNLSNEGGSGVRGCMQGITNRLAAECQCPIYGDYSLAIKLDQLMRESCRTIFSVDFTNTTIVLVSHLRSLKPRTSDALNCPKLVEGSWKSAVKVLQWLVANQTYVIEFTQEFQFVDLPPPEWWVLALVVTNVAGRVNGILRQLRGGKGLTHDRQHLIDLMNHLSMMTGAVGPFIPSEFLSISCEDIVIGSFSLNPVATATFLKSQGSFANSVVDSLLPNTFEALVNVTSTFVLTVLSKLSQIITETNNGITEGSTSPNSTISQVPAFLPNVLCKMRHQDFVGAMQQQRERLEKRFPGEEIERIEAQHRALRNAYLLEKRVSDELDRLPDNCSFSEGWREGIIAGVDCRALRYFCGALAAVASSSTPRSEDSEFLLINWCKIPFTQSLTDFALEAILHAQNYRPLFKH</sequence>
<reference evidence="3" key="1">
    <citation type="submission" date="2018-10" db="EMBL/GenBank/DDBJ databases">
        <title>Effector identification in a new, highly contiguous assembly of the strawberry crown rot pathogen Phytophthora cactorum.</title>
        <authorList>
            <person name="Armitage A.D."/>
            <person name="Nellist C.F."/>
            <person name="Bates H."/>
            <person name="Vickerstaff R.J."/>
            <person name="Harrison R.J."/>
        </authorList>
    </citation>
    <scope>NUCLEOTIDE SEQUENCE</scope>
    <source>
        <strain evidence="2">15-7</strain>
        <strain evidence="3">4032</strain>
        <strain evidence="4">4040</strain>
        <strain evidence="5">P415</strain>
    </source>
</reference>
<dbReference type="EMBL" id="RCMI01000020">
    <property type="protein sequence ID" value="KAG2942184.1"/>
    <property type="molecule type" value="Genomic_DNA"/>
</dbReference>